<proteinExistence type="predicted"/>
<dbReference type="Proteomes" id="UP000185924">
    <property type="component" value="Unassembled WGS sequence"/>
</dbReference>
<sequence length="113" mass="12839">MKELKTLSDVVVFCYAMFIALLLTDLLDHKAIFEIATEEQALTLYKALGAVGAGLMLVKLLIGKLYITSLKYDRHMAQVKINELKADLYERKQAYRSNSYKESIRMEMAVASN</sequence>
<keyword evidence="1" id="KW-0472">Membrane</keyword>
<keyword evidence="1" id="KW-1133">Transmembrane helix</keyword>
<dbReference type="AlphaFoldDB" id="A0A1N7BCV3"/>
<evidence type="ECO:0000313" key="3">
    <source>
        <dbReference type="Proteomes" id="UP000185924"/>
    </source>
</evidence>
<name>A0A1N7BCV3_9BACT</name>
<keyword evidence="3" id="KW-1185">Reference proteome</keyword>
<protein>
    <submittedName>
        <fullName evidence="2">Uncharacterized protein</fullName>
    </submittedName>
</protein>
<dbReference type="EMBL" id="FTNM01000007">
    <property type="protein sequence ID" value="SIR49177.1"/>
    <property type="molecule type" value="Genomic_DNA"/>
</dbReference>
<dbReference type="OrthoDB" id="852861at2"/>
<organism evidence="2 3">
    <name type="scientific">Pontibacter lucknowensis</name>
    <dbReference type="NCBI Taxonomy" id="1077936"/>
    <lineage>
        <taxon>Bacteria</taxon>
        <taxon>Pseudomonadati</taxon>
        <taxon>Bacteroidota</taxon>
        <taxon>Cytophagia</taxon>
        <taxon>Cytophagales</taxon>
        <taxon>Hymenobacteraceae</taxon>
        <taxon>Pontibacter</taxon>
    </lineage>
</organism>
<reference evidence="3" key="1">
    <citation type="submission" date="2017-01" db="EMBL/GenBank/DDBJ databases">
        <authorList>
            <person name="Varghese N."/>
            <person name="Submissions S."/>
        </authorList>
    </citation>
    <scope>NUCLEOTIDE SEQUENCE [LARGE SCALE GENOMIC DNA]</scope>
    <source>
        <strain evidence="3">DM9</strain>
    </source>
</reference>
<accession>A0A1N7BCV3</accession>
<dbReference type="STRING" id="1077936.SAMN05421545_3912"/>
<evidence type="ECO:0000313" key="2">
    <source>
        <dbReference type="EMBL" id="SIR49177.1"/>
    </source>
</evidence>
<keyword evidence="1" id="KW-0812">Transmembrane</keyword>
<dbReference type="RefSeq" id="WP_076423305.1">
    <property type="nucleotide sequence ID" value="NZ_FTNM01000007.1"/>
</dbReference>
<evidence type="ECO:0000256" key="1">
    <source>
        <dbReference type="SAM" id="Phobius"/>
    </source>
</evidence>
<feature type="transmembrane region" description="Helical" evidence="1">
    <location>
        <begin position="47"/>
        <end position="67"/>
    </location>
</feature>
<gene>
    <name evidence="2" type="ORF">SAMN05421545_3912</name>
</gene>
<feature type="transmembrane region" description="Helical" evidence="1">
    <location>
        <begin position="7"/>
        <end position="27"/>
    </location>
</feature>